<dbReference type="GO" id="GO:0004198">
    <property type="term" value="F:calcium-dependent cysteine-type endopeptidase activity"/>
    <property type="evidence" value="ECO:0007669"/>
    <property type="project" value="InterPro"/>
</dbReference>
<reference evidence="8" key="2">
    <citation type="submission" date="2025-08" db="UniProtKB">
        <authorList>
            <consortium name="Ensembl"/>
        </authorList>
    </citation>
    <scope>IDENTIFICATION</scope>
</reference>
<accession>A0A8C4RPF4</accession>
<organism evidence="8 9">
    <name type="scientific">Erpetoichthys calabaricus</name>
    <name type="common">Rope fish</name>
    <name type="synonym">Calamoichthys calabaricus</name>
    <dbReference type="NCBI Taxonomy" id="27687"/>
    <lineage>
        <taxon>Eukaryota</taxon>
        <taxon>Metazoa</taxon>
        <taxon>Chordata</taxon>
        <taxon>Craniata</taxon>
        <taxon>Vertebrata</taxon>
        <taxon>Euteleostomi</taxon>
        <taxon>Actinopterygii</taxon>
        <taxon>Polypteriformes</taxon>
        <taxon>Polypteridae</taxon>
        <taxon>Erpetoichthys</taxon>
    </lineage>
</organism>
<dbReference type="InterPro" id="IPR001300">
    <property type="entry name" value="Peptidase_C2_calpain_cat"/>
</dbReference>
<dbReference type="InterPro" id="IPR033883">
    <property type="entry name" value="C2_III"/>
</dbReference>
<dbReference type="SUPFAM" id="SSF54001">
    <property type="entry name" value="Cysteine proteinases"/>
    <property type="match status" value="1"/>
</dbReference>
<dbReference type="InterPro" id="IPR036213">
    <property type="entry name" value="Calpain_III_sf"/>
</dbReference>
<keyword evidence="3 6" id="KW-0378">Hydrolase</keyword>
<dbReference type="FunFam" id="3.90.70.10:FF:000027">
    <property type="entry name" value="Calpain 5"/>
    <property type="match status" value="1"/>
</dbReference>
<dbReference type="Ensembl" id="ENSECRT00000004769.1">
    <property type="protein sequence ID" value="ENSECRP00000004688.1"/>
    <property type="gene ID" value="ENSECRG00000003065.1"/>
</dbReference>
<feature type="domain" description="Calpain catalytic" evidence="7">
    <location>
        <begin position="28"/>
        <end position="346"/>
    </location>
</feature>
<dbReference type="InterPro" id="IPR022683">
    <property type="entry name" value="Calpain_III"/>
</dbReference>
<feature type="active site" evidence="5 6">
    <location>
        <position position="83"/>
    </location>
</feature>
<dbReference type="GO" id="GO:0006508">
    <property type="term" value="P:proteolysis"/>
    <property type="evidence" value="ECO:0007669"/>
    <property type="project" value="UniProtKB-KW"/>
</dbReference>
<reference evidence="8" key="1">
    <citation type="submission" date="2021-06" db="EMBL/GenBank/DDBJ databases">
        <authorList>
            <consortium name="Wellcome Sanger Institute Data Sharing"/>
        </authorList>
    </citation>
    <scope>NUCLEOTIDE SEQUENCE [LARGE SCALE GENOMIC DNA]</scope>
</reference>
<dbReference type="SMART" id="SM00230">
    <property type="entry name" value="CysPc"/>
    <property type="match status" value="1"/>
</dbReference>
<evidence type="ECO:0000256" key="1">
    <source>
        <dbReference type="ARBA" id="ARBA00007623"/>
    </source>
</evidence>
<dbReference type="CDD" id="cd00214">
    <property type="entry name" value="Calpain_III"/>
    <property type="match status" value="1"/>
</dbReference>
<dbReference type="GeneTree" id="ENSGT00940000156128"/>
<dbReference type="Proteomes" id="UP000694620">
    <property type="component" value="Chromosome 3"/>
</dbReference>
<evidence type="ECO:0000313" key="8">
    <source>
        <dbReference type="Ensembl" id="ENSECRP00000004688.1"/>
    </source>
</evidence>
<dbReference type="Gene3D" id="2.60.120.380">
    <property type="match status" value="1"/>
</dbReference>
<evidence type="ECO:0000256" key="2">
    <source>
        <dbReference type="ARBA" id="ARBA00022670"/>
    </source>
</evidence>
<dbReference type="InterPro" id="IPR000169">
    <property type="entry name" value="Pept_cys_AS"/>
</dbReference>
<dbReference type="Pfam" id="PF01067">
    <property type="entry name" value="Calpain_III"/>
    <property type="match status" value="1"/>
</dbReference>
<evidence type="ECO:0000313" key="9">
    <source>
        <dbReference type="Proteomes" id="UP000694620"/>
    </source>
</evidence>
<comment type="similarity">
    <text evidence="1">Belongs to the peptidase C2 family.</text>
</comment>
<name>A0A8C4RPF4_ERPCA</name>
<dbReference type="SMART" id="SM00720">
    <property type="entry name" value="calpain_III"/>
    <property type="match status" value="1"/>
</dbReference>
<dbReference type="CDD" id="cd00044">
    <property type="entry name" value="CysPc"/>
    <property type="match status" value="1"/>
</dbReference>
<dbReference type="PANTHER" id="PTHR10183">
    <property type="entry name" value="CALPAIN"/>
    <property type="match status" value="1"/>
</dbReference>
<evidence type="ECO:0000256" key="4">
    <source>
        <dbReference type="ARBA" id="ARBA00022807"/>
    </source>
</evidence>
<dbReference type="InterPro" id="IPR022682">
    <property type="entry name" value="Calpain_domain_III"/>
</dbReference>
<dbReference type="PROSITE" id="PS00139">
    <property type="entry name" value="THIOL_PROTEASE_CYS"/>
    <property type="match status" value="1"/>
</dbReference>
<dbReference type="Gene3D" id="3.90.70.10">
    <property type="entry name" value="Cysteine proteinases"/>
    <property type="match status" value="1"/>
</dbReference>
<sequence length="689" mass="79091">LGSPKRVRPFRQQNYYKLKRNCLKHGMLFEDPLFPPTAESLYYKRTPPSDIEWKRPSEICRDPRLFVDGISSRDLHQGSLGNCWMVAATSCLATEPAVWKKVIPNYREQDWNPKHPEKYAGIFHFRFWRFGFWIDVVIDDRLPTSKGGGLLFCRSNNENEFWCALLEKAYAKLNGCYEALEGGNTAEALVDFTGGISEPVCLDQGKISEGQDERKHLYKNLMKAYSRGALISCSIRPAQGEALESQMGCGLVKGHAYGVTEVRKLRLGTGLLSFFRTSRLYMIRMRNPWGTTEWSGPWSDGSQEWNQVSKHEREKLGVTVSDDGEFWMNFDDFCSYFTDLVICRRINTSLLSFHKTWLEACLFGEWVPGQGLNNRSGGCINHRDTFLQNPQFMFEVVHKEDILFCLQQEDRRAMRKEGIGENLAIGFEVFQVEVNRKYRLHTIPPKAASSVYIDSRSVFLRTELKQGRYIVIPTTFSAGEKTKFLLRMFTETKINFINPNGKFTFSSSIGLKKKNKKIKVFKGMVFIALETIFCPNLEMSMPRYLIECFMRGGTVAQWVALLPRSWETWGPGFTSRVLPVWSLHVLPVSAWVSSGHSGFLPQSKDMQIRWIGNSKLALVWAWCVGVFVCVLRWVGTLPGIGSCLVPCVGWDWLQQTPVTLCSDSAGWKMDGWMFHEDRRREMGEFRKVV</sequence>
<dbReference type="PRINTS" id="PR00704">
    <property type="entry name" value="CALPAIN"/>
</dbReference>
<dbReference type="InterPro" id="IPR038765">
    <property type="entry name" value="Papain-like_cys_pep_sf"/>
</dbReference>
<keyword evidence="4 6" id="KW-0788">Thiol protease</keyword>
<evidence type="ECO:0000256" key="6">
    <source>
        <dbReference type="PROSITE-ProRule" id="PRU00239"/>
    </source>
</evidence>
<evidence type="ECO:0000259" key="7">
    <source>
        <dbReference type="PROSITE" id="PS50203"/>
    </source>
</evidence>
<keyword evidence="9" id="KW-1185">Reference proteome</keyword>
<dbReference type="GO" id="GO:0005737">
    <property type="term" value="C:cytoplasm"/>
    <property type="evidence" value="ECO:0007669"/>
    <property type="project" value="TreeGrafter"/>
</dbReference>
<protein>
    <submittedName>
        <fullName evidence="8">Calpain-5-like</fullName>
    </submittedName>
</protein>
<dbReference type="AlphaFoldDB" id="A0A8C4RPF4"/>
<evidence type="ECO:0000256" key="3">
    <source>
        <dbReference type="ARBA" id="ARBA00022801"/>
    </source>
</evidence>
<dbReference type="SUPFAM" id="SSF49758">
    <property type="entry name" value="Calpain large subunit, middle domain (domain III)"/>
    <property type="match status" value="1"/>
</dbReference>
<proteinExistence type="inferred from homology"/>
<gene>
    <name evidence="8" type="primary">LOC114648741</name>
</gene>
<dbReference type="InterPro" id="IPR022684">
    <property type="entry name" value="Calpain_cysteine_protease"/>
</dbReference>
<dbReference type="FunFam" id="2.60.120.380:FF:000003">
    <property type="entry name" value="Calpain 5"/>
    <property type="match status" value="1"/>
</dbReference>
<dbReference type="PROSITE" id="PS50203">
    <property type="entry name" value="CALPAIN_CAT"/>
    <property type="match status" value="1"/>
</dbReference>
<dbReference type="PANTHER" id="PTHR10183:SF405">
    <property type="entry name" value="CALPAIN-5"/>
    <property type="match status" value="1"/>
</dbReference>
<reference evidence="8" key="3">
    <citation type="submission" date="2025-09" db="UniProtKB">
        <authorList>
            <consortium name="Ensembl"/>
        </authorList>
    </citation>
    <scope>IDENTIFICATION</scope>
</reference>
<keyword evidence="2 6" id="KW-0645">Protease</keyword>
<feature type="active site" evidence="5 6">
    <location>
        <position position="287"/>
    </location>
</feature>
<dbReference type="Pfam" id="PF00648">
    <property type="entry name" value="Peptidase_C2"/>
    <property type="match status" value="1"/>
</dbReference>
<evidence type="ECO:0000256" key="5">
    <source>
        <dbReference type="PIRSR" id="PIRSR622684-1"/>
    </source>
</evidence>
<feature type="active site" evidence="5 6">
    <location>
        <position position="255"/>
    </location>
</feature>